<name>A0A3S9U8S6_9CAUD</name>
<dbReference type="EMBL" id="MK279841">
    <property type="protein sequence ID" value="AZS06717.1"/>
    <property type="molecule type" value="Genomic_DNA"/>
</dbReference>
<sequence length="122" mass="13930">MITDQQPTKVGQRVADIFADTRGTITYLNENNEAHVDWDEKPVGNEDEVFPLDALRVVQQIQIDADWYEDPALHPIVEVSYTPEDGVTNYVVNTPTIGQHTLRGIDQIRLYLLGYHLVPNKR</sequence>
<dbReference type="GeneID" id="55009856"/>
<dbReference type="KEGG" id="vg:55009856"/>
<reference evidence="1 2" key="1">
    <citation type="submission" date="2018-12" db="EMBL/GenBank/DDBJ databases">
        <authorList>
            <person name="Lieu J.K."/>
            <person name="Tian C.Z."/>
            <person name="Hsaio W.J."/>
            <person name="Shaffer C.D."/>
            <person name="Weston-Hafer K.A."/>
            <person name="Russell D.A."/>
            <person name="Pope W.H."/>
            <person name="Jacobs-Sera D."/>
            <person name="Hendrix R.W."/>
            <person name="Hatfull G.F."/>
        </authorList>
    </citation>
    <scope>NUCLEOTIDE SEQUENCE [LARGE SCALE GENOMIC DNA]</scope>
</reference>
<proteinExistence type="predicted"/>
<protein>
    <submittedName>
        <fullName evidence="1">Uncharacterized protein</fullName>
    </submittedName>
</protein>
<dbReference type="Proteomes" id="UP000287372">
    <property type="component" value="Segment"/>
</dbReference>
<dbReference type="RefSeq" id="YP_009818513.1">
    <property type="nucleotide sequence ID" value="NC_048139.1"/>
</dbReference>
<keyword evidence="2" id="KW-1185">Reference proteome</keyword>
<evidence type="ECO:0000313" key="2">
    <source>
        <dbReference type="Proteomes" id="UP000287372"/>
    </source>
</evidence>
<gene>
    <name evidence="1" type="primary">78</name>
    <name evidence="1" type="ORF">SEA_HIYAA_78</name>
</gene>
<accession>A0A3S9U8S6</accession>
<organism evidence="1 2">
    <name type="scientific">Streptomyces phage Hiyaa</name>
    <dbReference type="NCBI Taxonomy" id="2499072"/>
    <lineage>
        <taxon>Viruses</taxon>
        <taxon>Duplodnaviria</taxon>
        <taxon>Heunggongvirae</taxon>
        <taxon>Uroviricota</taxon>
        <taxon>Caudoviricetes</taxon>
        <taxon>Hiyaavirus</taxon>
        <taxon>Hiyaavirus hiyaa</taxon>
    </lineage>
</organism>
<evidence type="ECO:0000313" key="1">
    <source>
        <dbReference type="EMBL" id="AZS06717.1"/>
    </source>
</evidence>